<evidence type="ECO:0000256" key="3">
    <source>
        <dbReference type="ARBA" id="ARBA00023242"/>
    </source>
</evidence>
<keyword evidence="6" id="KW-1185">Reference proteome</keyword>
<dbReference type="InterPro" id="IPR007150">
    <property type="entry name" value="HUS1/Mec3"/>
</dbReference>
<evidence type="ECO:0000256" key="2">
    <source>
        <dbReference type="ARBA" id="ARBA00005563"/>
    </source>
</evidence>
<accession>A0AAW2YS43</accession>
<dbReference type="GO" id="GO:0031573">
    <property type="term" value="P:mitotic intra-S DNA damage checkpoint signaling"/>
    <property type="evidence" value="ECO:0007669"/>
    <property type="project" value="TreeGrafter"/>
</dbReference>
<comment type="caution">
    <text evidence="5">The sequence shown here is derived from an EMBL/GenBank/DDBJ whole genome shotgun (WGS) entry which is preliminary data.</text>
</comment>
<evidence type="ECO:0000313" key="5">
    <source>
        <dbReference type="EMBL" id="KAL0479899.1"/>
    </source>
</evidence>
<evidence type="ECO:0000256" key="4">
    <source>
        <dbReference type="PIRNR" id="PIRNR011312"/>
    </source>
</evidence>
<gene>
    <name evidence="5" type="ORF">AKO1_007401</name>
</gene>
<reference evidence="5 6" key="1">
    <citation type="submission" date="2024-03" db="EMBL/GenBank/DDBJ databases">
        <title>The Acrasis kona genome and developmental transcriptomes reveal deep origins of eukaryotic multicellular pathways.</title>
        <authorList>
            <person name="Sheikh S."/>
            <person name="Fu C.-J."/>
            <person name="Brown M.W."/>
            <person name="Baldauf S.L."/>
        </authorList>
    </citation>
    <scope>NUCLEOTIDE SEQUENCE [LARGE SCALE GENOMIC DNA]</scope>
    <source>
        <strain evidence="5 6">ATCC MYA-3509</strain>
    </source>
</reference>
<sequence>MFISRGECAGNQDDTQVWGSVPQTTLFTEFRIDSQQNNNIYVVLNLDHALRALRSIKSAKNITMRLTKKSNQAYLTLDFRIDLSEGEVALSQDIPVRTLQAAEVDAISEPVTNPTVQIMMPVLKDLKPIIDRMQKIGTEIDVEANMNRTLIFKVSDPSGVVDVATYFKNQEHPHSLRDEEGGEANNFNVDIVPQRSTPDEQVSVTLRVEAKKLQKVMHAHIVTPRAVVLGMMRDTCMVVHVDAGDGAYLTYYLSVIA</sequence>
<dbReference type="GO" id="GO:0000724">
    <property type="term" value="P:double-strand break repair via homologous recombination"/>
    <property type="evidence" value="ECO:0007669"/>
    <property type="project" value="TreeGrafter"/>
</dbReference>
<dbReference type="PANTHER" id="PTHR12900">
    <property type="entry name" value="MITOTIC AND DNA DAMAGE CHECKPOINT PROTEIN HUS1"/>
    <property type="match status" value="1"/>
</dbReference>
<dbReference type="Pfam" id="PF04005">
    <property type="entry name" value="Hus1"/>
    <property type="match status" value="1"/>
</dbReference>
<comment type="similarity">
    <text evidence="2 4">Belongs to the HUS1 family.</text>
</comment>
<dbReference type="GO" id="GO:0033314">
    <property type="term" value="P:mitotic DNA replication checkpoint signaling"/>
    <property type="evidence" value="ECO:0007669"/>
    <property type="project" value="TreeGrafter"/>
</dbReference>
<dbReference type="PANTHER" id="PTHR12900:SF0">
    <property type="entry name" value="CHECKPOINT PROTEIN"/>
    <property type="match status" value="1"/>
</dbReference>
<organism evidence="5 6">
    <name type="scientific">Acrasis kona</name>
    <dbReference type="NCBI Taxonomy" id="1008807"/>
    <lineage>
        <taxon>Eukaryota</taxon>
        <taxon>Discoba</taxon>
        <taxon>Heterolobosea</taxon>
        <taxon>Tetramitia</taxon>
        <taxon>Eutetramitia</taxon>
        <taxon>Acrasidae</taxon>
        <taxon>Acrasis</taxon>
    </lineage>
</organism>
<keyword evidence="3" id="KW-0539">Nucleus</keyword>
<proteinExistence type="inferred from homology"/>
<dbReference type="GO" id="GO:0005730">
    <property type="term" value="C:nucleolus"/>
    <property type="evidence" value="ECO:0007669"/>
    <property type="project" value="InterPro"/>
</dbReference>
<dbReference type="InterPro" id="IPR016580">
    <property type="entry name" value="HUS1"/>
</dbReference>
<comment type="subcellular location">
    <subcellularLocation>
        <location evidence="1">Nucleus</location>
    </subcellularLocation>
</comment>
<dbReference type="GO" id="GO:0044778">
    <property type="term" value="P:meiotic DNA integrity checkpoint signaling"/>
    <property type="evidence" value="ECO:0007669"/>
    <property type="project" value="TreeGrafter"/>
</dbReference>
<dbReference type="AlphaFoldDB" id="A0AAW2YS43"/>
<dbReference type="GO" id="GO:0006289">
    <property type="term" value="P:nucleotide-excision repair"/>
    <property type="evidence" value="ECO:0007669"/>
    <property type="project" value="TreeGrafter"/>
</dbReference>
<name>A0AAW2YS43_9EUKA</name>
<dbReference type="EMBL" id="JAOPGA020000605">
    <property type="protein sequence ID" value="KAL0479899.1"/>
    <property type="molecule type" value="Genomic_DNA"/>
</dbReference>
<dbReference type="GO" id="GO:0000723">
    <property type="term" value="P:telomere maintenance"/>
    <property type="evidence" value="ECO:0007669"/>
    <property type="project" value="TreeGrafter"/>
</dbReference>
<evidence type="ECO:0000256" key="1">
    <source>
        <dbReference type="ARBA" id="ARBA00004123"/>
    </source>
</evidence>
<dbReference type="GO" id="GO:0035861">
    <property type="term" value="C:site of double-strand break"/>
    <property type="evidence" value="ECO:0007669"/>
    <property type="project" value="TreeGrafter"/>
</dbReference>
<evidence type="ECO:0000313" key="6">
    <source>
        <dbReference type="Proteomes" id="UP001431209"/>
    </source>
</evidence>
<dbReference type="GO" id="GO:0030896">
    <property type="term" value="C:checkpoint clamp complex"/>
    <property type="evidence" value="ECO:0007669"/>
    <property type="project" value="InterPro"/>
</dbReference>
<dbReference type="Proteomes" id="UP001431209">
    <property type="component" value="Unassembled WGS sequence"/>
</dbReference>
<dbReference type="Gene3D" id="3.70.10.10">
    <property type="match status" value="1"/>
</dbReference>
<protein>
    <recommendedName>
        <fullName evidence="4">Checkpoint protein</fullName>
    </recommendedName>
</protein>
<dbReference type="PIRSF" id="PIRSF011312">
    <property type="entry name" value="Cell_cycle_HUS1"/>
    <property type="match status" value="1"/>
</dbReference>